<name>A0AAD1WD46_PELCU</name>
<evidence type="ECO:0000256" key="10">
    <source>
        <dbReference type="SAM" id="Coils"/>
    </source>
</evidence>
<feature type="coiled-coil region" evidence="10">
    <location>
        <begin position="552"/>
        <end position="579"/>
    </location>
</feature>
<dbReference type="InterPro" id="IPR026501">
    <property type="entry name" value="Limbin/EVC"/>
</dbReference>
<evidence type="ECO:0000256" key="1">
    <source>
        <dbReference type="ARBA" id="ARBA00004120"/>
    </source>
</evidence>
<evidence type="ECO:0000256" key="3">
    <source>
        <dbReference type="ARBA" id="ARBA00022475"/>
    </source>
</evidence>
<comment type="subcellular location">
    <subcellularLocation>
        <location evidence="2">Cell membrane</location>
        <topology evidence="2">Single-pass membrane protein</topology>
    </subcellularLocation>
    <subcellularLocation>
        <location evidence="1">Cytoplasm</location>
        <location evidence="1">Cytoskeleton</location>
        <location evidence="1">Cilium basal body</location>
    </subcellularLocation>
</comment>
<reference evidence="13" key="1">
    <citation type="submission" date="2022-03" db="EMBL/GenBank/DDBJ databases">
        <authorList>
            <person name="Alioto T."/>
            <person name="Alioto T."/>
            <person name="Gomez Garrido J."/>
        </authorList>
    </citation>
    <scope>NUCLEOTIDE SEQUENCE</scope>
</reference>
<keyword evidence="4" id="KW-0963">Cytoplasm</keyword>
<evidence type="ECO:0000256" key="6">
    <source>
        <dbReference type="ARBA" id="ARBA00022989"/>
    </source>
</evidence>
<keyword evidence="7 12" id="KW-0472">Membrane</keyword>
<gene>
    <name evidence="13" type="ORF">PECUL_23A042862</name>
</gene>
<evidence type="ECO:0000256" key="8">
    <source>
        <dbReference type="ARBA" id="ARBA00023212"/>
    </source>
</evidence>
<evidence type="ECO:0000313" key="13">
    <source>
        <dbReference type="EMBL" id="CAH2299790.1"/>
    </source>
</evidence>
<feature type="coiled-coil region" evidence="10">
    <location>
        <begin position="849"/>
        <end position="898"/>
    </location>
</feature>
<evidence type="ECO:0000256" key="11">
    <source>
        <dbReference type="SAM" id="MobiDB-lite"/>
    </source>
</evidence>
<feature type="compositionally biased region" description="Basic residues" evidence="11">
    <location>
        <begin position="85"/>
        <end position="96"/>
    </location>
</feature>
<keyword evidence="10" id="KW-0175">Coiled coil</keyword>
<evidence type="ECO:0000256" key="9">
    <source>
        <dbReference type="ARBA" id="ARBA00023273"/>
    </source>
</evidence>
<dbReference type="GO" id="GO:0098797">
    <property type="term" value="C:plasma membrane protein complex"/>
    <property type="evidence" value="ECO:0007669"/>
    <property type="project" value="TreeGrafter"/>
</dbReference>
<dbReference type="PANTHER" id="PTHR16795">
    <property type="entry name" value="LIMBIN/ELLIS-VAN CREVELD PROTEIN"/>
    <property type="match status" value="1"/>
</dbReference>
<keyword evidence="3" id="KW-1003">Cell membrane</keyword>
<dbReference type="Proteomes" id="UP001295444">
    <property type="component" value="Chromosome 06"/>
</dbReference>
<keyword evidence="6 12" id="KW-1133">Transmembrane helix</keyword>
<accession>A0AAD1WD46</accession>
<dbReference type="GO" id="GO:0007224">
    <property type="term" value="P:smoothened signaling pathway"/>
    <property type="evidence" value="ECO:0007669"/>
    <property type="project" value="InterPro"/>
</dbReference>
<evidence type="ECO:0000256" key="4">
    <source>
        <dbReference type="ARBA" id="ARBA00022490"/>
    </source>
</evidence>
<keyword evidence="9" id="KW-0966">Cell projection</keyword>
<dbReference type="AlphaFoldDB" id="A0AAD1WD46"/>
<evidence type="ECO:0000313" key="14">
    <source>
        <dbReference type="Proteomes" id="UP001295444"/>
    </source>
</evidence>
<protein>
    <submittedName>
        <fullName evidence="13">Ellis-van Creveld syndrome isoform X1</fullName>
    </submittedName>
</protein>
<evidence type="ECO:0000256" key="5">
    <source>
        <dbReference type="ARBA" id="ARBA00022692"/>
    </source>
</evidence>
<evidence type="ECO:0000256" key="12">
    <source>
        <dbReference type="SAM" id="Phobius"/>
    </source>
</evidence>
<keyword evidence="14" id="KW-1185">Reference proteome</keyword>
<keyword evidence="5 12" id="KW-0812">Transmembrane</keyword>
<dbReference type="GO" id="GO:0060170">
    <property type="term" value="C:ciliary membrane"/>
    <property type="evidence" value="ECO:0007669"/>
    <property type="project" value="TreeGrafter"/>
</dbReference>
<proteinExistence type="predicted"/>
<dbReference type="PANTHER" id="PTHR16795:SF13">
    <property type="entry name" value="EVC COMPLEX MEMBER EVC"/>
    <property type="match status" value="1"/>
</dbReference>
<sequence>MASSASLCNSDIVLQYSVESVQIVPGLLATAVVLGTVIGIISAGLLCVYVFLPWLSKRKKVMITGQGHKERTSEISEPDCEVPSKSKKKIVPRSKPKSLAEADNPLSDNGVAEFALKAKVIYPINQKFRPLADGASNPSLHENVKQTQLPNQMIEGSACSSIESLSHREKDDSSSSTTIHSTTSEDRFYERTFPRVTSFPEVLSCNSCDVKLCLYSLCLQSLPLLDLELRQEQHTMFVQILRINLTDLLLKKKIDGEMYRNILRTQEAELKELEERYRSRVTSTKLVRGQNPKVQTMEDIERKEREYSDHLIQIIESFWKQIENVHQFFMDQAKCTYDEAGRIMTNLISKMLIVDKILCESQEIQAMQVSNKMISWEYMAKVVESLKFQIQKESECRLNAVSKTLEHLTAKKRISMRQKEKLFTELSEAFLEEVTQFNNDSLMQTKSLVTKQLELRRKLLDILQKSQKEERQTFLTKAQESREPDSFIKEYHKLLEKQRELLCDLEDEEDSKTVDSVVDLCKDLYTGASQKFEKLVKALFLQTLPEMTNMNLRECESLKQELKNNLSGELEKAENERKTRIKLFQEILMQEKQLWAREHVFSSTLHSYVSEMQQKIIEGVLSRLSGLTDESNKNALQRHNFLIKCVLRPLSLRNIAMATLTQMRMSWKISLLYELKEKNILEKSIWPCQDEEQWQIQNNMETRILEEERKLEKEMMEARIDFQQQLLADLMEVNLIIRQHMERTIGQALIQCAQQEAAKSMADSNAEFKERLVEAAVESVYVTSSGVSKLVQNYNQNLQRILQDHEEAKLKQMKTAHENTEITMRKSKQVLPASTQNENILGQANSDLHKRLFLQKKQLLQKVDRYQQTRLDSLRQKKSVLHRLQEELENRLKGAEEEFIAEVGALARIRLADGNNAVNKSLPESTIKGVSKKIK</sequence>
<organism evidence="13 14">
    <name type="scientific">Pelobates cultripes</name>
    <name type="common">Western spadefoot toad</name>
    <dbReference type="NCBI Taxonomy" id="61616"/>
    <lineage>
        <taxon>Eukaryota</taxon>
        <taxon>Metazoa</taxon>
        <taxon>Chordata</taxon>
        <taxon>Craniata</taxon>
        <taxon>Vertebrata</taxon>
        <taxon>Euteleostomi</taxon>
        <taxon>Amphibia</taxon>
        <taxon>Batrachia</taxon>
        <taxon>Anura</taxon>
        <taxon>Pelobatoidea</taxon>
        <taxon>Pelobatidae</taxon>
        <taxon>Pelobates</taxon>
    </lineage>
</organism>
<feature type="transmembrane region" description="Helical" evidence="12">
    <location>
        <begin position="27"/>
        <end position="52"/>
    </location>
</feature>
<dbReference type="EMBL" id="OW240917">
    <property type="protein sequence ID" value="CAH2299790.1"/>
    <property type="molecule type" value="Genomic_DNA"/>
</dbReference>
<evidence type="ECO:0000256" key="2">
    <source>
        <dbReference type="ARBA" id="ARBA00004162"/>
    </source>
</evidence>
<evidence type="ECO:0000256" key="7">
    <source>
        <dbReference type="ARBA" id="ARBA00023136"/>
    </source>
</evidence>
<feature type="region of interest" description="Disordered" evidence="11">
    <location>
        <begin position="66"/>
        <end position="103"/>
    </location>
</feature>
<keyword evidence="8" id="KW-0206">Cytoskeleton</keyword>
<feature type="region of interest" description="Disordered" evidence="11">
    <location>
        <begin position="165"/>
        <end position="184"/>
    </location>
</feature>